<organism evidence="1 4">
    <name type="scientific">Vreelandella aquamarina</name>
    <dbReference type="NCBI Taxonomy" id="77097"/>
    <lineage>
        <taxon>Bacteria</taxon>
        <taxon>Pseudomonadati</taxon>
        <taxon>Pseudomonadota</taxon>
        <taxon>Gammaproteobacteria</taxon>
        <taxon>Oceanospirillales</taxon>
        <taxon>Halomonadaceae</taxon>
        <taxon>Vreelandella</taxon>
    </lineage>
</organism>
<accession>A0A6F8SU92</accession>
<dbReference type="InterPro" id="IPR009749">
    <property type="entry name" value="DUF1315"/>
</dbReference>
<name>A0A6F8SU92_9GAMM</name>
<dbReference type="Proteomes" id="UP000503197">
    <property type="component" value="Chromosome"/>
</dbReference>
<evidence type="ECO:0000313" key="1">
    <source>
        <dbReference type="EMBL" id="BCA91490.1"/>
    </source>
</evidence>
<dbReference type="EMBL" id="AP022821">
    <property type="protein sequence ID" value="BCA91490.1"/>
    <property type="molecule type" value="Genomic_DNA"/>
</dbReference>
<reference evidence="1 4" key="1">
    <citation type="submission" date="2020-02" db="EMBL/GenBank/DDBJ databases">
        <title>Complete Genome Sequence of Halomonas meridiana strain BAA-801, Isolated from Deep Sea Thermal Vent.</title>
        <authorList>
            <person name="Takahashi Y."/>
            <person name="Takahashi H."/>
            <person name="Galipon J."/>
            <person name="Arakawa K."/>
        </authorList>
    </citation>
    <scope>NUCLEOTIDE SEQUENCE [LARGE SCALE GENOMIC DNA]</scope>
    <source>
        <strain evidence="1 4">Slthf1</strain>
    </source>
</reference>
<evidence type="ECO:0000313" key="2">
    <source>
        <dbReference type="EMBL" id="BCB69761.1"/>
    </source>
</evidence>
<evidence type="ECO:0000313" key="3">
    <source>
        <dbReference type="Proteomes" id="UP000501053"/>
    </source>
</evidence>
<keyword evidence="3" id="KW-1185">Reference proteome</keyword>
<dbReference type="Pfam" id="PF07023">
    <property type="entry name" value="DUF1315"/>
    <property type="match status" value="1"/>
</dbReference>
<proteinExistence type="predicted"/>
<sequence>MLTVSDMTFDKMISQMTPAIYESLKQGVSLRKWPDGRRLTPEQTELCLEAVMRYEVENNVPEENRVGYLERRTCGAGATGAGVSPEMAGLGRDATRD</sequence>
<dbReference type="EMBL" id="AP022869">
    <property type="protein sequence ID" value="BCB69761.1"/>
    <property type="molecule type" value="Genomic_DNA"/>
</dbReference>
<dbReference type="AlphaFoldDB" id="A0A6F8SU92"/>
<evidence type="ECO:0008006" key="5">
    <source>
        <dbReference type="Google" id="ProtNLM"/>
    </source>
</evidence>
<reference evidence="2 3" key="2">
    <citation type="submission" date="2020-03" db="EMBL/GenBank/DDBJ databases">
        <title>Complete Genome Sequence of Halomonas meridiana strain Eplume2, isolated from hydrothermal-plume in the north east Pacific Ocean.</title>
        <authorList>
            <person name="Kurihara Y."/>
            <person name="Kawai S."/>
            <person name="Sakai A."/>
            <person name="Galipon J."/>
            <person name="Arakawa K."/>
        </authorList>
    </citation>
    <scope>NUCLEOTIDE SEQUENCE [LARGE SCALE GENOMIC DNA]</scope>
    <source>
        <strain evidence="2 3">Eplume2</strain>
    </source>
</reference>
<gene>
    <name evidence="2" type="ORF">HMEPL2_01120</name>
    <name evidence="1" type="ORF">HMSLTHF_12650</name>
</gene>
<evidence type="ECO:0000313" key="4">
    <source>
        <dbReference type="Proteomes" id="UP000503197"/>
    </source>
</evidence>
<protein>
    <recommendedName>
        <fullName evidence="5">DUF1315 domain-containing protein</fullName>
    </recommendedName>
</protein>
<dbReference type="Proteomes" id="UP000501053">
    <property type="component" value="Chromosome"/>
</dbReference>